<evidence type="ECO:0008006" key="5">
    <source>
        <dbReference type="Google" id="ProtNLM"/>
    </source>
</evidence>
<proteinExistence type="predicted"/>
<feature type="compositionally biased region" description="Polar residues" evidence="2">
    <location>
        <begin position="131"/>
        <end position="140"/>
    </location>
</feature>
<dbReference type="AlphaFoldDB" id="A0A6G0MQ49"/>
<gene>
    <name evidence="3" type="ORF">PF004_g25846</name>
</gene>
<evidence type="ECO:0000256" key="1">
    <source>
        <dbReference type="SAM" id="Coils"/>
    </source>
</evidence>
<name>A0A6G0MQ49_9STRA</name>
<organism evidence="3 4">
    <name type="scientific">Phytophthora fragariae</name>
    <dbReference type="NCBI Taxonomy" id="53985"/>
    <lineage>
        <taxon>Eukaryota</taxon>
        <taxon>Sar</taxon>
        <taxon>Stramenopiles</taxon>
        <taxon>Oomycota</taxon>
        <taxon>Peronosporomycetes</taxon>
        <taxon>Peronosporales</taxon>
        <taxon>Peronosporaceae</taxon>
        <taxon>Phytophthora</taxon>
    </lineage>
</organism>
<feature type="compositionally biased region" description="Basic and acidic residues" evidence="2">
    <location>
        <begin position="147"/>
        <end position="161"/>
    </location>
</feature>
<accession>A0A6G0MQ49</accession>
<evidence type="ECO:0000256" key="2">
    <source>
        <dbReference type="SAM" id="MobiDB-lite"/>
    </source>
</evidence>
<sequence>MPPFFGEEGEFSHARNRVEPCFPAHHSERLWHSHEYDKKSDGRRARAQSSRASMVDLITFSAHNEIVVSHGDWMNTCVLRPPNSRQLSDDVIGGVIPQPERYSVAGADMYRAPVQEQRQDYIAEERPYTPRSIQSSTSTPMDRKRKNVENADRHLKRRNYEQQDDMIKEILTKQEHLRELRRQRQIRYRKKKENYANTLEVENKQLRQEVKELERSRRSFSSAIPAEENVWRVATEYSRLFRFGFQSTAPSSTSATTLQPQTQQDFLRNTMTSDVVFNAGRGPEAMEKSWKRLSLWFLNVEFVLEGLQKGTEGSLEATTTTSVTITDRTLRNVFPHLSSDGSLRAKILDQRIEMRGSMRFEWDPTQCRVCCVMAQSNMLTPMLRLIGSLDGVSKVFEKALISPDFQWKLNA</sequence>
<feature type="coiled-coil region" evidence="1">
    <location>
        <begin position="189"/>
        <end position="223"/>
    </location>
</feature>
<evidence type="ECO:0000313" key="3">
    <source>
        <dbReference type="EMBL" id="KAE9177187.1"/>
    </source>
</evidence>
<dbReference type="Proteomes" id="UP000476176">
    <property type="component" value="Unassembled WGS sequence"/>
</dbReference>
<keyword evidence="1" id="KW-0175">Coiled coil</keyword>
<protein>
    <recommendedName>
        <fullName evidence="5">BZIP domain-containing protein</fullName>
    </recommendedName>
</protein>
<evidence type="ECO:0000313" key="4">
    <source>
        <dbReference type="Proteomes" id="UP000476176"/>
    </source>
</evidence>
<feature type="region of interest" description="Disordered" evidence="2">
    <location>
        <begin position="122"/>
        <end position="161"/>
    </location>
</feature>
<comment type="caution">
    <text evidence="3">The sequence shown here is derived from an EMBL/GenBank/DDBJ whole genome shotgun (WGS) entry which is preliminary data.</text>
</comment>
<dbReference type="EMBL" id="QXGC01003254">
    <property type="protein sequence ID" value="KAE9177187.1"/>
    <property type="molecule type" value="Genomic_DNA"/>
</dbReference>
<reference evidence="3 4" key="1">
    <citation type="submission" date="2018-09" db="EMBL/GenBank/DDBJ databases">
        <title>Genomic investigation of the strawberry pathogen Phytophthora fragariae indicates pathogenicity is determined by transcriptional variation in three key races.</title>
        <authorList>
            <person name="Adams T.M."/>
            <person name="Armitage A.D."/>
            <person name="Sobczyk M.K."/>
            <person name="Bates H.J."/>
            <person name="Dunwell J.M."/>
            <person name="Nellist C.F."/>
            <person name="Harrison R.J."/>
        </authorList>
    </citation>
    <scope>NUCLEOTIDE SEQUENCE [LARGE SCALE GENOMIC DNA]</scope>
    <source>
        <strain evidence="3 4">BC-23</strain>
    </source>
</reference>